<dbReference type="InterPro" id="IPR002525">
    <property type="entry name" value="Transp_IS110-like_N"/>
</dbReference>
<dbReference type="NCBIfam" id="NF033542">
    <property type="entry name" value="transpos_IS110"/>
    <property type="match status" value="1"/>
</dbReference>
<dbReference type="InterPro" id="IPR047650">
    <property type="entry name" value="Transpos_IS110"/>
</dbReference>
<dbReference type="Pfam" id="PF01548">
    <property type="entry name" value="DEDD_Tnp_IS110"/>
    <property type="match status" value="1"/>
</dbReference>
<proteinExistence type="predicted"/>
<dbReference type="PANTHER" id="PTHR33055">
    <property type="entry name" value="TRANSPOSASE FOR INSERTION SEQUENCE ELEMENT IS1111A"/>
    <property type="match status" value="1"/>
</dbReference>
<gene>
    <name evidence="3" type="ORF">mvi_64890</name>
</gene>
<feature type="domain" description="Transposase IS116/IS110/IS902 C-terminal" evidence="2">
    <location>
        <begin position="220"/>
        <end position="305"/>
    </location>
</feature>
<dbReference type="GO" id="GO:0006313">
    <property type="term" value="P:DNA transposition"/>
    <property type="evidence" value="ECO:0007669"/>
    <property type="project" value="InterPro"/>
</dbReference>
<dbReference type="Proteomes" id="UP000663508">
    <property type="component" value="Plasmid pVL1_3"/>
</dbReference>
<sequence length="380" mass="41634">MRTFATTTPALLDLSAWLDEHACTHVAMEATGIYWRPVWQVLDADSRTLILANAAHVKNVPGRKTDVADAVWLSDLLAHGLIRASFVPEAQTQAMRDLLRTRKQLVREQASHVQRIQKTLEEANLKLASVLTDIMGQSGRAVLDALAKGERDPAGLQALVSPRVKATPEAIRAALTGRIGDHHRFLLGVHLRQYDGLGRAIAEIDAQVERDLGPFREAVKLLVTIPGISDLTAQVILSEIGPDMSRFPTAGHLISWAGLCPRNDESAGKRRSTRLRKGAPWLKTALVQAAWAGVRKKTSYLRAQFQRLRGRRGPKKAICAVAASMLTAIYHMLKTGTAYVDPGPDHGRNAAPTIRAKALVRQIERLGFACELKPVEPVSI</sequence>
<evidence type="ECO:0000259" key="2">
    <source>
        <dbReference type="Pfam" id="PF02371"/>
    </source>
</evidence>
<dbReference type="Pfam" id="PF02371">
    <property type="entry name" value="Transposase_20"/>
    <property type="match status" value="1"/>
</dbReference>
<evidence type="ECO:0000313" key="4">
    <source>
        <dbReference type="Proteomes" id="UP000663508"/>
    </source>
</evidence>
<evidence type="ECO:0000313" key="3">
    <source>
        <dbReference type="EMBL" id="BCM88028.1"/>
    </source>
</evidence>
<protein>
    <submittedName>
        <fullName evidence="3">IS110 family transposase</fullName>
    </submittedName>
</protein>
<dbReference type="GO" id="GO:0004803">
    <property type="term" value="F:transposase activity"/>
    <property type="evidence" value="ECO:0007669"/>
    <property type="project" value="InterPro"/>
</dbReference>
<dbReference type="KEGG" id="mind:mvi_64890"/>
<dbReference type="PANTHER" id="PTHR33055:SF15">
    <property type="entry name" value="TRANSPOSASE-RELATED"/>
    <property type="match status" value="1"/>
</dbReference>
<evidence type="ECO:0000259" key="1">
    <source>
        <dbReference type="Pfam" id="PF01548"/>
    </source>
</evidence>
<dbReference type="EMBL" id="AP024148">
    <property type="protein sequence ID" value="BCM88028.1"/>
    <property type="molecule type" value="Genomic_DNA"/>
</dbReference>
<name>A0A8H8X0T7_9HYPH</name>
<organism evidence="3 4">
    <name type="scientific">Methylobacterium indicum</name>
    <dbReference type="NCBI Taxonomy" id="1775910"/>
    <lineage>
        <taxon>Bacteria</taxon>
        <taxon>Pseudomonadati</taxon>
        <taxon>Pseudomonadota</taxon>
        <taxon>Alphaproteobacteria</taxon>
        <taxon>Hyphomicrobiales</taxon>
        <taxon>Methylobacteriaceae</taxon>
        <taxon>Methylobacterium</taxon>
    </lineage>
</organism>
<geneLocation type="plasmid" evidence="3 4">
    <name>pVL1_3</name>
</geneLocation>
<dbReference type="AlphaFoldDB" id="A0A8H8X0T7"/>
<dbReference type="InterPro" id="IPR003346">
    <property type="entry name" value="Transposase_20"/>
</dbReference>
<dbReference type="GO" id="GO:0003677">
    <property type="term" value="F:DNA binding"/>
    <property type="evidence" value="ECO:0007669"/>
    <property type="project" value="InterPro"/>
</dbReference>
<feature type="domain" description="Transposase IS110-like N-terminal" evidence="1">
    <location>
        <begin position="2"/>
        <end position="123"/>
    </location>
</feature>
<reference evidence="3" key="1">
    <citation type="submission" date="2020-11" db="EMBL/GenBank/DDBJ databases">
        <title>Complete genome sequence of a novel pathogenic Methylobacterium strain isolated from rice in Vietnam.</title>
        <authorList>
            <person name="Lai K."/>
            <person name="Okazaki S."/>
            <person name="Higashi K."/>
            <person name="Mori H."/>
            <person name="Toyoda A."/>
            <person name="Kurokawa K."/>
        </authorList>
    </citation>
    <scope>NUCLEOTIDE SEQUENCE</scope>
    <source>
        <strain evidence="3">VL1</strain>
        <plasmid evidence="3">pVL1_3</plasmid>
    </source>
</reference>
<keyword evidence="3" id="KW-0614">Plasmid</keyword>
<accession>A0A8H8X0T7</accession>